<dbReference type="InterPro" id="IPR037185">
    <property type="entry name" value="EmrE-like"/>
</dbReference>
<protein>
    <submittedName>
        <fullName evidence="6">Aminopeptidase</fullName>
        <ecNumber evidence="6">3.4.11.-</ecNumber>
    </submittedName>
</protein>
<feature type="transmembrane region" description="Helical" evidence="4">
    <location>
        <begin position="237"/>
        <end position="256"/>
    </location>
</feature>
<dbReference type="GO" id="GO:0006508">
    <property type="term" value="P:proteolysis"/>
    <property type="evidence" value="ECO:0007669"/>
    <property type="project" value="InterPro"/>
</dbReference>
<proteinExistence type="inferred from homology"/>
<keyword evidence="4" id="KW-0472">Membrane</keyword>
<keyword evidence="6" id="KW-0378">Hydrolase</keyword>
<dbReference type="EMBL" id="DYWT01000253">
    <property type="protein sequence ID" value="HJF33331.1"/>
    <property type="molecule type" value="Genomic_DNA"/>
</dbReference>
<feature type="transmembrane region" description="Helical" evidence="4">
    <location>
        <begin position="118"/>
        <end position="138"/>
    </location>
</feature>
<dbReference type="GO" id="GO:0016020">
    <property type="term" value="C:membrane"/>
    <property type="evidence" value="ECO:0007669"/>
    <property type="project" value="InterPro"/>
</dbReference>
<dbReference type="InterPro" id="IPR000620">
    <property type="entry name" value="EamA_dom"/>
</dbReference>
<feature type="transmembrane region" description="Helical" evidence="4">
    <location>
        <begin position="89"/>
        <end position="109"/>
    </location>
</feature>
<evidence type="ECO:0000256" key="2">
    <source>
        <dbReference type="ARBA" id="ARBA00007362"/>
    </source>
</evidence>
<dbReference type="EC" id="3.4.11.-" evidence="6"/>
<feature type="transmembrane region" description="Helical" evidence="4">
    <location>
        <begin position="171"/>
        <end position="189"/>
    </location>
</feature>
<feature type="transmembrane region" description="Helical" evidence="4">
    <location>
        <begin position="27"/>
        <end position="48"/>
    </location>
</feature>
<keyword evidence="6" id="KW-0645">Protease</keyword>
<dbReference type="InterPro" id="IPR052170">
    <property type="entry name" value="M29_Exopeptidase"/>
</dbReference>
<evidence type="ECO:0000256" key="4">
    <source>
        <dbReference type="SAM" id="Phobius"/>
    </source>
</evidence>
<feature type="domain" description="EamA" evidence="5">
    <location>
        <begin position="147"/>
        <end position="279"/>
    </location>
</feature>
<name>A0A921G460_SPOPS</name>
<keyword evidence="4" id="KW-1133">Transmembrane helix</keyword>
<dbReference type="GO" id="GO:0004177">
    <property type="term" value="F:aminopeptidase activity"/>
    <property type="evidence" value="ECO:0007669"/>
    <property type="project" value="UniProtKB-KW"/>
</dbReference>
<evidence type="ECO:0000259" key="5">
    <source>
        <dbReference type="Pfam" id="PF00892"/>
    </source>
</evidence>
<comment type="similarity">
    <text evidence="2">Belongs to the EamA transporter family.</text>
</comment>
<evidence type="ECO:0000313" key="7">
    <source>
        <dbReference type="Proteomes" id="UP000698173"/>
    </source>
</evidence>
<keyword evidence="4" id="KW-0812">Transmembrane</keyword>
<reference evidence="6" key="2">
    <citation type="submission" date="2021-09" db="EMBL/GenBank/DDBJ databases">
        <authorList>
            <person name="Gilroy R."/>
        </authorList>
    </citation>
    <scope>NUCLEOTIDE SEQUENCE</scope>
    <source>
        <strain evidence="6">CHK171-7178</strain>
    </source>
</reference>
<evidence type="ECO:0000256" key="3">
    <source>
        <dbReference type="ARBA" id="ARBA00022723"/>
    </source>
</evidence>
<dbReference type="SUPFAM" id="SSF144052">
    <property type="entry name" value="Thermophilic metalloprotease-like"/>
    <property type="match status" value="1"/>
</dbReference>
<dbReference type="PANTHER" id="PTHR34448:SF1">
    <property type="entry name" value="BLL6088 PROTEIN"/>
    <property type="match status" value="1"/>
</dbReference>
<dbReference type="InterPro" id="IPR000787">
    <property type="entry name" value="Peptidase_M29"/>
</dbReference>
<sequence>MPIIALLVLSLLWGSTFYFTKLLLPDFHPVSIVFFRCLFGGLVLLPFFLRQKEKPLLKRLPRLAFITLLSAGVPWVFMSFSLRNLDTTISAVLNATGPVFGLLITVFLLKVKVNRQEILSVVVGFTGIFIAFVIGSASSEGFRLSSAMLLLFAVSLYAMSAVLTGEYLTGYSVYTLSFVTMVVGTLYSGPIMLMVDPYSFQGMMDLRNVGGFVMLGALNSGVGNLLYYYIVKSSGAIFALSITYLMPITTIFLGFILLNEPLGIGTIIALFFVLLSVYLSKRKGGEKMKNFQQTVSTLMVNNFSIDKTVNILILTDYSTEQLGRKFGDALEKDGWQISTHIMADRTKSGEEPPEETVAEMLKYELVFCLTKHSLTHTVARKSANAKGISVITMPGITEDMFLNGAMAADYSVVEKETHEMTAKLTGAKTVTIRTGEQHELVIPVEGRDGVPSTGVYRTKAASGNLPSGEAYIAPIEGATEGSIEINGSISGIGLLEEPVILTIEKGRLVNASGNNGEILLGLLGEGDGRFLCELGIGTNHAARLTGNILEDEKAYNTIHVAFGSNHTFGGTIKTNVHIDCVTKNPIVEWD</sequence>
<gene>
    <name evidence="6" type="ORF">K8V56_16330</name>
</gene>
<organism evidence="6 7">
    <name type="scientific">Sporosarcina psychrophila</name>
    <name type="common">Bacillus psychrophilus</name>
    <dbReference type="NCBI Taxonomy" id="1476"/>
    <lineage>
        <taxon>Bacteria</taxon>
        <taxon>Bacillati</taxon>
        <taxon>Bacillota</taxon>
        <taxon>Bacilli</taxon>
        <taxon>Bacillales</taxon>
        <taxon>Caryophanaceae</taxon>
        <taxon>Sporosarcina</taxon>
    </lineage>
</organism>
<feature type="transmembrane region" description="Helical" evidence="4">
    <location>
        <begin position="209"/>
        <end position="230"/>
    </location>
</feature>
<feature type="transmembrane region" description="Helical" evidence="4">
    <location>
        <begin position="60"/>
        <end position="77"/>
    </location>
</feature>
<feature type="domain" description="EamA" evidence="5">
    <location>
        <begin position="3"/>
        <end position="132"/>
    </location>
</feature>
<dbReference type="PANTHER" id="PTHR34448">
    <property type="entry name" value="AMINOPEPTIDASE"/>
    <property type="match status" value="1"/>
</dbReference>
<dbReference type="Pfam" id="PF00892">
    <property type="entry name" value="EamA"/>
    <property type="match status" value="2"/>
</dbReference>
<evidence type="ECO:0000256" key="1">
    <source>
        <dbReference type="ARBA" id="ARBA00004127"/>
    </source>
</evidence>
<comment type="subcellular location">
    <subcellularLocation>
        <location evidence="1">Endomembrane system</location>
        <topology evidence="1">Multi-pass membrane protein</topology>
    </subcellularLocation>
</comment>
<dbReference type="GO" id="GO:0046872">
    <property type="term" value="F:metal ion binding"/>
    <property type="evidence" value="ECO:0007669"/>
    <property type="project" value="UniProtKB-KW"/>
</dbReference>
<comment type="caution">
    <text evidence="6">The sequence shown here is derived from an EMBL/GenBank/DDBJ whole genome shotgun (WGS) entry which is preliminary data.</text>
</comment>
<keyword evidence="6" id="KW-0031">Aminopeptidase</keyword>
<feature type="transmembrane region" description="Helical" evidence="4">
    <location>
        <begin position="144"/>
        <end position="164"/>
    </location>
</feature>
<dbReference type="AlphaFoldDB" id="A0A921G460"/>
<evidence type="ECO:0000313" key="6">
    <source>
        <dbReference type="EMBL" id="HJF33331.1"/>
    </source>
</evidence>
<reference evidence="6" key="1">
    <citation type="journal article" date="2021" name="PeerJ">
        <title>Extensive microbial diversity within the chicken gut microbiome revealed by metagenomics and culture.</title>
        <authorList>
            <person name="Gilroy R."/>
            <person name="Ravi A."/>
            <person name="Getino M."/>
            <person name="Pursley I."/>
            <person name="Horton D.L."/>
            <person name="Alikhan N.F."/>
            <person name="Baker D."/>
            <person name="Gharbi K."/>
            <person name="Hall N."/>
            <person name="Watson M."/>
            <person name="Adriaenssens E.M."/>
            <person name="Foster-Nyarko E."/>
            <person name="Jarju S."/>
            <person name="Secka A."/>
            <person name="Antonio M."/>
            <person name="Oren A."/>
            <person name="Chaudhuri R.R."/>
            <person name="La Ragione R."/>
            <person name="Hildebrand F."/>
            <person name="Pallen M.J."/>
        </authorList>
    </citation>
    <scope>NUCLEOTIDE SEQUENCE</scope>
    <source>
        <strain evidence="6">CHK171-7178</strain>
    </source>
</reference>
<feature type="transmembrane region" description="Helical" evidence="4">
    <location>
        <begin position="262"/>
        <end position="279"/>
    </location>
</feature>
<dbReference type="SUPFAM" id="SSF103481">
    <property type="entry name" value="Multidrug resistance efflux transporter EmrE"/>
    <property type="match status" value="2"/>
</dbReference>
<accession>A0A921G460</accession>
<keyword evidence="3" id="KW-0479">Metal-binding</keyword>
<dbReference type="Proteomes" id="UP000698173">
    <property type="component" value="Unassembled WGS sequence"/>
</dbReference>
<dbReference type="Pfam" id="PF02073">
    <property type="entry name" value="Peptidase_M29"/>
    <property type="match status" value="1"/>
</dbReference>